<evidence type="ECO:0000256" key="6">
    <source>
        <dbReference type="ARBA" id="ARBA00023211"/>
    </source>
</evidence>
<feature type="domain" description="Calcineurin-like phosphoesterase" evidence="7">
    <location>
        <begin position="10"/>
        <end position="215"/>
    </location>
</feature>
<keyword evidence="1" id="KW-1003">Cell membrane</keyword>
<keyword evidence="3" id="KW-0479">Metal-binding</keyword>
<keyword evidence="2" id="KW-0997">Cell inner membrane</keyword>
<name>A0A2T7BMD9_9BACT</name>
<dbReference type="GO" id="GO:0016020">
    <property type="term" value="C:membrane"/>
    <property type="evidence" value="ECO:0007669"/>
    <property type="project" value="GOC"/>
</dbReference>
<evidence type="ECO:0000256" key="3">
    <source>
        <dbReference type="ARBA" id="ARBA00022723"/>
    </source>
</evidence>
<dbReference type="EMBL" id="QCYK01000001">
    <property type="protein sequence ID" value="PUZ28800.1"/>
    <property type="molecule type" value="Genomic_DNA"/>
</dbReference>
<dbReference type="Proteomes" id="UP000244450">
    <property type="component" value="Unassembled WGS sequence"/>
</dbReference>
<evidence type="ECO:0000256" key="2">
    <source>
        <dbReference type="ARBA" id="ARBA00022519"/>
    </source>
</evidence>
<evidence type="ECO:0000313" key="8">
    <source>
        <dbReference type="EMBL" id="PUZ28800.1"/>
    </source>
</evidence>
<dbReference type="OrthoDB" id="9802481at2"/>
<keyword evidence="5" id="KW-0472">Membrane</keyword>
<sequence length="265" mass="30541">MHIGLPAGKRVYFVSDFHLGAPDPATSRAREQRIVRFLDMAEQDAAHIFLVGDLFDFWFEYNHVIPKGYTRLLGKLASLTDRGIGVSAFIGNHDMWMNGYFESELNIPVYLEPQTFEIGGKQFYVAHGDGLGPGDHGYKFLKKVFRNPLCRWLFSWMHPAMGISIANYFSHKSRSATGMELEHFLGEENEWLAIHSKEILQQQHFDYFIYGHRHLPIDMPVGPHSRYINLGEWLNYNSYAVFDGNNMELKYFENENGPKGTVIGR</sequence>
<dbReference type="RefSeq" id="WP_108685439.1">
    <property type="nucleotide sequence ID" value="NZ_QCYK01000001.1"/>
</dbReference>
<keyword evidence="6" id="KW-0464">Manganese</keyword>
<keyword evidence="4 8" id="KW-0378">Hydrolase</keyword>
<dbReference type="Gene3D" id="3.60.21.10">
    <property type="match status" value="1"/>
</dbReference>
<dbReference type="CDD" id="cd07398">
    <property type="entry name" value="MPP_YbbF-LpxH"/>
    <property type="match status" value="1"/>
</dbReference>
<gene>
    <name evidence="8" type="ORF">DCC81_04765</name>
</gene>
<dbReference type="Pfam" id="PF00149">
    <property type="entry name" value="Metallophos"/>
    <property type="match status" value="1"/>
</dbReference>
<proteinExistence type="predicted"/>
<dbReference type="SUPFAM" id="SSF56300">
    <property type="entry name" value="Metallo-dependent phosphatases"/>
    <property type="match status" value="1"/>
</dbReference>
<dbReference type="PANTHER" id="PTHR34990:SF1">
    <property type="entry name" value="UDP-2,3-DIACYLGLUCOSAMINE HYDROLASE"/>
    <property type="match status" value="1"/>
</dbReference>
<dbReference type="PANTHER" id="PTHR34990">
    <property type="entry name" value="UDP-2,3-DIACYLGLUCOSAMINE HYDROLASE-RELATED"/>
    <property type="match status" value="1"/>
</dbReference>
<organism evidence="8 9">
    <name type="scientific">Chitinophaga parva</name>
    <dbReference type="NCBI Taxonomy" id="2169414"/>
    <lineage>
        <taxon>Bacteria</taxon>
        <taxon>Pseudomonadati</taxon>
        <taxon>Bacteroidota</taxon>
        <taxon>Chitinophagia</taxon>
        <taxon>Chitinophagales</taxon>
        <taxon>Chitinophagaceae</taxon>
        <taxon>Chitinophaga</taxon>
    </lineage>
</organism>
<reference evidence="8 9" key="1">
    <citation type="submission" date="2018-04" db="EMBL/GenBank/DDBJ databases">
        <title>Chitinophaga fuyangensis sp. nov., isolated from soil in a chemical factory.</title>
        <authorList>
            <person name="Chen K."/>
        </authorList>
    </citation>
    <scope>NUCLEOTIDE SEQUENCE [LARGE SCALE GENOMIC DNA]</scope>
    <source>
        <strain evidence="8 9">LY-1</strain>
    </source>
</reference>
<accession>A0A2T7BMD9</accession>
<dbReference type="InterPro" id="IPR004843">
    <property type="entry name" value="Calcineurin-like_PHP"/>
</dbReference>
<evidence type="ECO:0000256" key="5">
    <source>
        <dbReference type="ARBA" id="ARBA00023136"/>
    </source>
</evidence>
<keyword evidence="9" id="KW-1185">Reference proteome</keyword>
<dbReference type="GO" id="GO:0009245">
    <property type="term" value="P:lipid A biosynthetic process"/>
    <property type="evidence" value="ECO:0007669"/>
    <property type="project" value="TreeGrafter"/>
</dbReference>
<evidence type="ECO:0000256" key="4">
    <source>
        <dbReference type="ARBA" id="ARBA00022801"/>
    </source>
</evidence>
<evidence type="ECO:0000259" key="7">
    <source>
        <dbReference type="Pfam" id="PF00149"/>
    </source>
</evidence>
<dbReference type="GO" id="GO:0008758">
    <property type="term" value="F:UDP-2,3-diacylglucosamine hydrolase activity"/>
    <property type="evidence" value="ECO:0007669"/>
    <property type="project" value="TreeGrafter"/>
</dbReference>
<protein>
    <submittedName>
        <fullName evidence="8">UDP-2,3-diacylglucosamine hydrolase</fullName>
    </submittedName>
</protein>
<comment type="caution">
    <text evidence="8">The sequence shown here is derived from an EMBL/GenBank/DDBJ whole genome shotgun (WGS) entry which is preliminary data.</text>
</comment>
<evidence type="ECO:0000313" key="9">
    <source>
        <dbReference type="Proteomes" id="UP000244450"/>
    </source>
</evidence>
<evidence type="ECO:0000256" key="1">
    <source>
        <dbReference type="ARBA" id="ARBA00022475"/>
    </source>
</evidence>
<dbReference type="GO" id="GO:0046872">
    <property type="term" value="F:metal ion binding"/>
    <property type="evidence" value="ECO:0007669"/>
    <property type="project" value="UniProtKB-KW"/>
</dbReference>
<dbReference type="InterPro" id="IPR043461">
    <property type="entry name" value="LpxH-like"/>
</dbReference>
<dbReference type="InterPro" id="IPR029052">
    <property type="entry name" value="Metallo-depent_PP-like"/>
</dbReference>
<dbReference type="AlphaFoldDB" id="A0A2T7BMD9"/>